<evidence type="ECO:0000256" key="2">
    <source>
        <dbReference type="ARBA" id="ARBA00023172"/>
    </source>
</evidence>
<dbReference type="EMBL" id="WSZK01000004">
    <property type="protein sequence ID" value="MWG33111.1"/>
    <property type="molecule type" value="Genomic_DNA"/>
</dbReference>
<gene>
    <name evidence="4" type="ORF">GQS65_01175</name>
</gene>
<dbReference type="Pfam" id="PF00239">
    <property type="entry name" value="Resolvase"/>
    <property type="match status" value="1"/>
</dbReference>
<name>A0A6B0GH68_9EURY</name>
<organism evidence="4 5">
    <name type="scientific">Halomarina oriensis</name>
    <dbReference type="NCBI Taxonomy" id="671145"/>
    <lineage>
        <taxon>Archaea</taxon>
        <taxon>Methanobacteriati</taxon>
        <taxon>Methanobacteriota</taxon>
        <taxon>Stenosarchaea group</taxon>
        <taxon>Halobacteria</taxon>
        <taxon>Halobacteriales</taxon>
        <taxon>Natronomonadaceae</taxon>
        <taxon>Halomarina</taxon>
    </lineage>
</organism>
<evidence type="ECO:0000259" key="3">
    <source>
        <dbReference type="PROSITE" id="PS51736"/>
    </source>
</evidence>
<dbReference type="InterPro" id="IPR050639">
    <property type="entry name" value="SSR_resolvase"/>
</dbReference>
<dbReference type="PANTHER" id="PTHR30461:SF2">
    <property type="entry name" value="SERINE RECOMBINASE PINE-RELATED"/>
    <property type="match status" value="1"/>
</dbReference>
<dbReference type="InterPro" id="IPR006119">
    <property type="entry name" value="Resolv_N"/>
</dbReference>
<dbReference type="SUPFAM" id="SSF53041">
    <property type="entry name" value="Resolvase-like"/>
    <property type="match status" value="1"/>
</dbReference>
<dbReference type="AlphaFoldDB" id="A0A6B0GH68"/>
<evidence type="ECO:0000313" key="4">
    <source>
        <dbReference type="EMBL" id="MWG33111.1"/>
    </source>
</evidence>
<sequence length="249" mass="28861">MERVTAYVRRSKFEQENEHQFEAIREWFEREGVDFADVDVLSETGSGADRSREQLRELMARIEADEVDHVVVWELSRIAREGQLAQTFFNLCEDHDVHVHVTSGSIREIKPDGTNRFVADILAAVYAEERRTLIRRTRYGQQRALRAGKWVGGVPLGFTTDEDGYLIANVDFYDEFDEERDGFWTVAEAMRILDENPRASYRGLASEMVCTRRSLSNLDNNEERRRWYLDLEADDERVANALDEVTATA</sequence>
<dbReference type="Proteomes" id="UP000451471">
    <property type="component" value="Unassembled WGS sequence"/>
</dbReference>
<comment type="caution">
    <text evidence="4">The sequence shown here is derived from an EMBL/GenBank/DDBJ whole genome shotgun (WGS) entry which is preliminary data.</text>
</comment>
<keyword evidence="1" id="KW-0238">DNA-binding</keyword>
<dbReference type="SMART" id="SM00857">
    <property type="entry name" value="Resolvase"/>
    <property type="match status" value="1"/>
</dbReference>
<dbReference type="OrthoDB" id="24728at2157"/>
<feature type="domain" description="Resolvase/invertase-type recombinase catalytic" evidence="3">
    <location>
        <begin position="3"/>
        <end position="148"/>
    </location>
</feature>
<keyword evidence="2" id="KW-0233">DNA recombination</keyword>
<dbReference type="Gene3D" id="3.40.50.1390">
    <property type="entry name" value="Resolvase, N-terminal catalytic domain"/>
    <property type="match status" value="1"/>
</dbReference>
<protein>
    <submittedName>
        <fullName evidence="4">Resolvase</fullName>
    </submittedName>
</protein>
<dbReference type="RefSeq" id="WP_158202846.1">
    <property type="nucleotide sequence ID" value="NZ_WSZK01000004.1"/>
</dbReference>
<evidence type="ECO:0000313" key="5">
    <source>
        <dbReference type="Proteomes" id="UP000451471"/>
    </source>
</evidence>
<evidence type="ECO:0000256" key="1">
    <source>
        <dbReference type="ARBA" id="ARBA00023125"/>
    </source>
</evidence>
<accession>A0A6B0GH68</accession>
<keyword evidence="5" id="KW-1185">Reference proteome</keyword>
<dbReference type="GO" id="GO:0003677">
    <property type="term" value="F:DNA binding"/>
    <property type="evidence" value="ECO:0007669"/>
    <property type="project" value="UniProtKB-KW"/>
</dbReference>
<reference evidence="4 5" key="1">
    <citation type="submission" date="2019-12" db="EMBL/GenBank/DDBJ databases">
        <title>Halocatena pleomorpha gen. nov. sp. nov., an extremely halophilic archaeon of family Halobacteriaceae isolated from saltpan soil.</title>
        <authorList>
            <person name="Pal Y."/>
            <person name="Verma A."/>
            <person name="Krishnamurthi S."/>
            <person name="Kumar P."/>
        </authorList>
    </citation>
    <scope>NUCLEOTIDE SEQUENCE [LARGE SCALE GENOMIC DNA]</scope>
    <source>
        <strain evidence="4 5">JCM 16495</strain>
    </source>
</reference>
<dbReference type="CDD" id="cd00338">
    <property type="entry name" value="Ser_Recombinase"/>
    <property type="match status" value="1"/>
</dbReference>
<dbReference type="PANTHER" id="PTHR30461">
    <property type="entry name" value="DNA-INVERTASE FROM LAMBDOID PROPHAGE"/>
    <property type="match status" value="1"/>
</dbReference>
<dbReference type="InterPro" id="IPR036162">
    <property type="entry name" value="Resolvase-like_N_sf"/>
</dbReference>
<proteinExistence type="predicted"/>
<dbReference type="GO" id="GO:0000150">
    <property type="term" value="F:DNA strand exchange activity"/>
    <property type="evidence" value="ECO:0007669"/>
    <property type="project" value="InterPro"/>
</dbReference>
<dbReference type="PROSITE" id="PS51736">
    <property type="entry name" value="RECOMBINASES_3"/>
    <property type="match status" value="1"/>
</dbReference>